<feature type="compositionally biased region" description="Polar residues" evidence="16">
    <location>
        <begin position="222"/>
        <end position="236"/>
    </location>
</feature>
<dbReference type="InterPro" id="IPR013083">
    <property type="entry name" value="Znf_RING/FYVE/PHD"/>
</dbReference>
<dbReference type="GO" id="GO:0006897">
    <property type="term" value="P:endocytosis"/>
    <property type="evidence" value="ECO:0007669"/>
    <property type="project" value="UniProtKB-KW"/>
</dbReference>
<evidence type="ECO:0000259" key="17">
    <source>
        <dbReference type="PROSITE" id="PS50178"/>
    </source>
</evidence>
<evidence type="ECO:0000256" key="1">
    <source>
        <dbReference type="ARBA" id="ARBA00004412"/>
    </source>
</evidence>
<protein>
    <submittedName>
        <fullName evidence="18">Early endosome antigen 1</fullName>
    </submittedName>
</protein>
<keyword evidence="5" id="KW-0963">Cytoplasm</keyword>
<keyword evidence="4" id="KW-0813">Transport</keyword>
<keyword evidence="13 15" id="KW-0175">Coiled coil</keyword>
<evidence type="ECO:0000256" key="3">
    <source>
        <dbReference type="ARBA" id="ARBA00006603"/>
    </source>
</evidence>
<gene>
    <name evidence="18" type="primary">EEA1</name>
    <name evidence="18" type="ORF">Bhyg_14830</name>
</gene>
<dbReference type="SUPFAM" id="SSF57903">
    <property type="entry name" value="FYVE/PHD zinc finger"/>
    <property type="match status" value="1"/>
</dbReference>
<proteinExistence type="inferred from homology"/>
<dbReference type="Gene3D" id="1.20.5.730">
    <property type="entry name" value="Single helix bin"/>
    <property type="match status" value="1"/>
</dbReference>
<evidence type="ECO:0000313" key="18">
    <source>
        <dbReference type="EMBL" id="KAJ6636242.1"/>
    </source>
</evidence>
<evidence type="ECO:0000256" key="8">
    <source>
        <dbReference type="ARBA" id="ARBA00022723"/>
    </source>
</evidence>
<comment type="similarity">
    <text evidence="3">Belongs to the rabaptin family.</text>
</comment>
<evidence type="ECO:0000256" key="15">
    <source>
        <dbReference type="SAM" id="Coils"/>
    </source>
</evidence>
<dbReference type="OrthoDB" id="79940at2759"/>
<evidence type="ECO:0000256" key="2">
    <source>
        <dbReference type="ARBA" id="ARBA00004496"/>
    </source>
</evidence>
<dbReference type="Pfam" id="PF03528">
    <property type="entry name" value="Rabaptin"/>
    <property type="match status" value="1"/>
</dbReference>
<dbReference type="FunFam" id="1.20.5.730:FF:000005">
    <property type="entry name" value="RABaptiN (Rab effector)"/>
    <property type="match status" value="1"/>
</dbReference>
<feature type="coiled-coil region" evidence="15">
    <location>
        <begin position="418"/>
        <end position="505"/>
    </location>
</feature>
<dbReference type="GO" id="GO:0008270">
    <property type="term" value="F:zinc ion binding"/>
    <property type="evidence" value="ECO:0007669"/>
    <property type="project" value="UniProtKB-KW"/>
</dbReference>
<comment type="caution">
    <text evidence="18">The sequence shown here is derived from an EMBL/GenBank/DDBJ whole genome shotgun (WGS) entry which is preliminary data.</text>
</comment>
<dbReference type="PANTHER" id="PTHR31179:SF7">
    <property type="entry name" value="FYVE-TYPE DOMAIN-CONTAINING PROTEIN"/>
    <property type="match status" value="1"/>
</dbReference>
<evidence type="ECO:0000256" key="10">
    <source>
        <dbReference type="ARBA" id="ARBA00022771"/>
    </source>
</evidence>
<dbReference type="InterPro" id="IPR003914">
    <property type="entry name" value="Rabaptin"/>
</dbReference>
<feature type="coiled-coil region" evidence="15">
    <location>
        <begin position="252"/>
        <end position="325"/>
    </location>
</feature>
<dbReference type="GO" id="GO:0008083">
    <property type="term" value="F:growth factor activity"/>
    <property type="evidence" value="ECO:0007669"/>
    <property type="project" value="InterPro"/>
</dbReference>
<comment type="subcellular location">
    <subcellularLocation>
        <location evidence="2">Cytoplasm</location>
    </subcellularLocation>
    <subcellularLocation>
        <location evidence="1">Early endosome</location>
    </subcellularLocation>
</comment>
<evidence type="ECO:0000256" key="11">
    <source>
        <dbReference type="ARBA" id="ARBA00022833"/>
    </source>
</evidence>
<name>A0A9Q0MQP3_9DIPT</name>
<organism evidence="18 19">
    <name type="scientific">Pseudolycoriella hygida</name>
    <dbReference type="NCBI Taxonomy" id="35572"/>
    <lineage>
        <taxon>Eukaryota</taxon>
        <taxon>Metazoa</taxon>
        <taxon>Ecdysozoa</taxon>
        <taxon>Arthropoda</taxon>
        <taxon>Hexapoda</taxon>
        <taxon>Insecta</taxon>
        <taxon>Pterygota</taxon>
        <taxon>Neoptera</taxon>
        <taxon>Endopterygota</taxon>
        <taxon>Diptera</taxon>
        <taxon>Nematocera</taxon>
        <taxon>Sciaroidea</taxon>
        <taxon>Sciaridae</taxon>
        <taxon>Pseudolycoriella</taxon>
    </lineage>
</organism>
<dbReference type="InterPro" id="IPR000306">
    <property type="entry name" value="Znf_FYVE"/>
</dbReference>
<evidence type="ECO:0000256" key="4">
    <source>
        <dbReference type="ARBA" id="ARBA00022448"/>
    </source>
</evidence>
<feature type="coiled-coil region" evidence="15">
    <location>
        <begin position="14"/>
        <end position="144"/>
    </location>
</feature>
<reference evidence="18" key="1">
    <citation type="submission" date="2022-07" db="EMBL/GenBank/DDBJ databases">
        <authorList>
            <person name="Trinca V."/>
            <person name="Uliana J.V.C."/>
            <person name="Torres T.T."/>
            <person name="Ward R.J."/>
            <person name="Monesi N."/>
        </authorList>
    </citation>
    <scope>NUCLEOTIDE SEQUENCE</scope>
    <source>
        <strain evidence="18">HSMRA1968</strain>
        <tissue evidence="18">Whole embryos</tissue>
    </source>
</reference>
<keyword evidence="11" id="KW-0862">Zinc</keyword>
<evidence type="ECO:0000256" key="12">
    <source>
        <dbReference type="ARBA" id="ARBA00022927"/>
    </source>
</evidence>
<dbReference type="InterPro" id="IPR015390">
    <property type="entry name" value="Rabaptin_Rab5-bd_dom"/>
</dbReference>
<sequence>MTDHPTSDEKAGDIDDWKSKFLSLELDNKKLRDEFNIQRAKMKELFMQKEGECRKLAEEKEKLKEDINEIKSQVLVAEYKRETDIQRQDRRAQEEIASLQQLVQETIEESSNAKSEIDRLRDEVEKMKMENSELRDVVHSQQQDTPSLLPVISNVKKTIARKLGGDSGNNDYLEDSMRKAQEDAEVLRSLVVPLEEEIKALKEKLRTTDEELQNYRGALKPSSETANSQQDTTNENASAISCKNCSEYLSKVVKIEAELEEERKSHESTRRDVHRLKEDLDREGALRRDLEEQWQEKREIHKREVEKLTEKVENGEREVALMQRHYADFKDDVNQELMKLTMERENIHRHLEKVQSDNEFLCGKYLATSQELQNQRIDLPNNVEDLQELLLQYHENLIEARVGCEHQQRESMTYLDEAQLLRDRLNDLNSERQAFERDVSTKFKSLETQLKRSESELDKLRKQNDALEKKDMELHKQASEFRVQIIELREANDKFEKQNNDLKIKTTVLQTELGNSEAVQKDFVRLSQSLQMELEKIRAADTAVRWQDDDDVENCPSCKSSFAVTRRKQHCRHCGTIYCEKCLTKSVPSGQRKKPARVCDVCHTLLVRNTAPYFSQAPPQSPT</sequence>
<evidence type="ECO:0000256" key="16">
    <source>
        <dbReference type="SAM" id="MobiDB-lite"/>
    </source>
</evidence>
<evidence type="ECO:0000256" key="9">
    <source>
        <dbReference type="ARBA" id="ARBA00022753"/>
    </source>
</evidence>
<dbReference type="InterPro" id="IPR018514">
    <property type="entry name" value="Rabaptin_CC"/>
</dbReference>
<feature type="region of interest" description="Disordered" evidence="16">
    <location>
        <begin position="217"/>
        <end position="236"/>
    </location>
</feature>
<evidence type="ECO:0000256" key="6">
    <source>
        <dbReference type="ARBA" id="ARBA00022553"/>
    </source>
</evidence>
<dbReference type="InterPro" id="IPR011011">
    <property type="entry name" value="Znf_FYVE_PHD"/>
</dbReference>
<evidence type="ECO:0000256" key="14">
    <source>
        <dbReference type="PROSITE-ProRule" id="PRU00091"/>
    </source>
</evidence>
<evidence type="ECO:0000313" key="19">
    <source>
        <dbReference type="Proteomes" id="UP001151699"/>
    </source>
</evidence>
<feature type="domain" description="FYVE-type" evidence="17">
    <location>
        <begin position="549"/>
        <end position="607"/>
    </location>
</feature>
<dbReference type="Pfam" id="PF09311">
    <property type="entry name" value="Rab5-bind"/>
    <property type="match status" value="1"/>
</dbReference>
<dbReference type="Gene3D" id="3.30.40.10">
    <property type="entry name" value="Zinc/RING finger domain, C3HC4 (zinc finger)"/>
    <property type="match status" value="1"/>
</dbReference>
<dbReference type="SMART" id="SM00064">
    <property type="entry name" value="FYVE"/>
    <property type="match status" value="1"/>
</dbReference>
<dbReference type="GO" id="GO:0005769">
    <property type="term" value="C:early endosome"/>
    <property type="evidence" value="ECO:0007669"/>
    <property type="project" value="UniProtKB-SubCell"/>
</dbReference>
<evidence type="ECO:0000256" key="13">
    <source>
        <dbReference type="ARBA" id="ARBA00023054"/>
    </source>
</evidence>
<keyword evidence="10 14" id="KW-0863">Zinc-finger</keyword>
<dbReference type="InterPro" id="IPR017455">
    <property type="entry name" value="Znf_FYVE-rel"/>
</dbReference>
<keyword evidence="6" id="KW-0597">Phosphoprotein</keyword>
<keyword evidence="7" id="KW-0254">Endocytosis</keyword>
<dbReference type="CDD" id="cd15739">
    <property type="entry name" value="FYVE_RABE_unchar"/>
    <property type="match status" value="1"/>
</dbReference>
<keyword evidence="19" id="KW-1185">Reference proteome</keyword>
<keyword evidence="8" id="KW-0479">Metal-binding</keyword>
<evidence type="ECO:0000256" key="5">
    <source>
        <dbReference type="ARBA" id="ARBA00022490"/>
    </source>
</evidence>
<dbReference type="PANTHER" id="PTHR31179">
    <property type="entry name" value="RAB GTPASE-BINDING EFFECTOR PROTEIN"/>
    <property type="match status" value="1"/>
</dbReference>
<dbReference type="Pfam" id="PF01363">
    <property type="entry name" value="FYVE"/>
    <property type="match status" value="1"/>
</dbReference>
<dbReference type="GO" id="GO:0015031">
    <property type="term" value="P:protein transport"/>
    <property type="evidence" value="ECO:0007669"/>
    <property type="project" value="UniProtKB-KW"/>
</dbReference>
<dbReference type="Proteomes" id="UP001151699">
    <property type="component" value="Chromosome C"/>
</dbReference>
<keyword evidence="12" id="KW-0653">Protein transport</keyword>
<dbReference type="GO" id="GO:0005096">
    <property type="term" value="F:GTPase activator activity"/>
    <property type="evidence" value="ECO:0007669"/>
    <property type="project" value="InterPro"/>
</dbReference>
<dbReference type="EMBL" id="WJQU01000004">
    <property type="protein sequence ID" value="KAJ6636242.1"/>
    <property type="molecule type" value="Genomic_DNA"/>
</dbReference>
<keyword evidence="9" id="KW-0967">Endosome</keyword>
<accession>A0A9Q0MQP3</accession>
<dbReference type="AlphaFoldDB" id="A0A9Q0MQP3"/>
<dbReference type="PROSITE" id="PS50178">
    <property type="entry name" value="ZF_FYVE"/>
    <property type="match status" value="1"/>
</dbReference>
<evidence type="ECO:0000256" key="7">
    <source>
        <dbReference type="ARBA" id="ARBA00022583"/>
    </source>
</evidence>